<keyword evidence="1" id="KW-0808">Transferase</keyword>
<evidence type="ECO:0000256" key="5">
    <source>
        <dbReference type="ARBA" id="ARBA00048493"/>
    </source>
</evidence>
<evidence type="ECO:0000256" key="4">
    <source>
        <dbReference type="ARBA" id="ARBA00048247"/>
    </source>
</evidence>
<comment type="caution">
    <text evidence="8">The sequence shown here is derived from an EMBL/GenBank/DDBJ whole genome shotgun (WGS) entry which is preliminary data.</text>
</comment>
<dbReference type="SUPFAM" id="SSF53448">
    <property type="entry name" value="Nucleotide-diphospho-sugar transferases"/>
    <property type="match status" value="1"/>
</dbReference>
<evidence type="ECO:0000256" key="3">
    <source>
        <dbReference type="ARBA" id="ARBA00023315"/>
    </source>
</evidence>
<dbReference type="Gene3D" id="3.90.550.10">
    <property type="entry name" value="Spore Coat Polysaccharide Biosynthesis Protein SpsA, Chain A"/>
    <property type="match status" value="1"/>
</dbReference>
<keyword evidence="2" id="KW-0548">Nucleotidyltransferase</keyword>
<evidence type="ECO:0000256" key="1">
    <source>
        <dbReference type="ARBA" id="ARBA00022679"/>
    </source>
</evidence>
<organism evidence="8 9">
    <name type="scientific">Candidatus Roizmanbacteria bacterium GW2011_GWB1_40_7</name>
    <dbReference type="NCBI Taxonomy" id="1618482"/>
    <lineage>
        <taxon>Bacteria</taxon>
        <taxon>Candidatus Roizmaniibacteriota</taxon>
    </lineage>
</organism>
<dbReference type="GO" id="GO:0019134">
    <property type="term" value="F:glucosamine-1-phosphate N-acetyltransferase activity"/>
    <property type="evidence" value="ECO:0007669"/>
    <property type="project" value="UniProtKB-EC"/>
</dbReference>
<accession>A0A0G0T6H0</accession>
<evidence type="ECO:0000259" key="7">
    <source>
        <dbReference type="Pfam" id="PF00483"/>
    </source>
</evidence>
<name>A0A0G0T6H0_9BACT</name>
<dbReference type="InterPro" id="IPR029044">
    <property type="entry name" value="Nucleotide-diphossugar_trans"/>
</dbReference>
<dbReference type="AlphaFoldDB" id="A0A0G0T6H0"/>
<comment type="catalytic activity">
    <reaction evidence="4">
        <text>alpha-D-glucosamine 1-phosphate + acetyl-CoA = N-acetyl-alpha-D-glucosamine 1-phosphate + CoA + H(+)</text>
        <dbReference type="Rhea" id="RHEA:13725"/>
        <dbReference type="ChEBI" id="CHEBI:15378"/>
        <dbReference type="ChEBI" id="CHEBI:57287"/>
        <dbReference type="ChEBI" id="CHEBI:57288"/>
        <dbReference type="ChEBI" id="CHEBI:57776"/>
        <dbReference type="ChEBI" id="CHEBI:58516"/>
        <dbReference type="EC" id="2.3.1.157"/>
    </reaction>
</comment>
<protein>
    <submittedName>
        <fullName evidence="8">Bifunctional protein GlmU</fullName>
    </submittedName>
</protein>
<evidence type="ECO:0000313" key="9">
    <source>
        <dbReference type="Proteomes" id="UP000034664"/>
    </source>
</evidence>
<comment type="catalytic activity">
    <reaction evidence="5">
        <text>N-acetyl-alpha-D-glucosamine 1-phosphate + UTP + H(+) = UDP-N-acetyl-alpha-D-glucosamine + diphosphate</text>
        <dbReference type="Rhea" id="RHEA:13509"/>
        <dbReference type="ChEBI" id="CHEBI:15378"/>
        <dbReference type="ChEBI" id="CHEBI:33019"/>
        <dbReference type="ChEBI" id="CHEBI:46398"/>
        <dbReference type="ChEBI" id="CHEBI:57705"/>
        <dbReference type="ChEBI" id="CHEBI:57776"/>
        <dbReference type="EC" id="2.7.7.23"/>
    </reaction>
</comment>
<evidence type="ECO:0000256" key="2">
    <source>
        <dbReference type="ARBA" id="ARBA00022695"/>
    </source>
</evidence>
<evidence type="ECO:0000256" key="6">
    <source>
        <dbReference type="ARBA" id="ARBA00049628"/>
    </source>
</evidence>
<dbReference type="GO" id="GO:0003977">
    <property type="term" value="F:UDP-N-acetylglucosamine diphosphorylase activity"/>
    <property type="evidence" value="ECO:0007669"/>
    <property type="project" value="UniProtKB-EC"/>
</dbReference>
<feature type="domain" description="Nucleotidyl transferase" evidence="7">
    <location>
        <begin position="6"/>
        <end position="240"/>
    </location>
</feature>
<comment type="function">
    <text evidence="6">Catalyzes the last two sequential reactions in the de novo biosynthetic pathway for UDP-N-acetylglucosamine (UDP-GlcNAc). The C-terminal domain catalyzes the transfer of acetyl group from acetyl coenzyme A to glucosamine-1-phosphate (GlcN-1-P) to produce N-acetylglucosamine-1-phosphate (GlcNAc-1-P), which is converted into UDP-GlcNAc by the transfer of uridine 5-monophosphate (from uridine 5-triphosphate), a reaction catalyzed by the N-terminal domain.</text>
</comment>
<dbReference type="PANTHER" id="PTHR43584">
    <property type="entry name" value="NUCLEOTIDYL TRANSFERASE"/>
    <property type="match status" value="1"/>
</dbReference>
<evidence type="ECO:0000313" key="8">
    <source>
        <dbReference type="EMBL" id="KKR72593.1"/>
    </source>
</evidence>
<dbReference type="PANTHER" id="PTHR43584:SF3">
    <property type="entry name" value="BIFUNCTIONAL PROTEIN GLMU"/>
    <property type="match status" value="1"/>
</dbReference>
<dbReference type="Proteomes" id="UP000034664">
    <property type="component" value="Unassembled WGS sequence"/>
</dbReference>
<dbReference type="InterPro" id="IPR005835">
    <property type="entry name" value="NTP_transferase_dom"/>
</dbReference>
<dbReference type="CDD" id="cd02540">
    <property type="entry name" value="GT2_GlmU_N_bac"/>
    <property type="match status" value="1"/>
</dbReference>
<keyword evidence="3" id="KW-0012">Acyltransferase</keyword>
<dbReference type="PATRIC" id="fig|1618482.3.peg.232"/>
<proteinExistence type="predicted"/>
<dbReference type="InterPro" id="IPR050065">
    <property type="entry name" value="GlmU-like"/>
</dbReference>
<reference evidence="8 9" key="1">
    <citation type="journal article" date="2015" name="Nature">
        <title>rRNA introns, odd ribosomes, and small enigmatic genomes across a large radiation of phyla.</title>
        <authorList>
            <person name="Brown C.T."/>
            <person name="Hug L.A."/>
            <person name="Thomas B.C."/>
            <person name="Sharon I."/>
            <person name="Castelle C.J."/>
            <person name="Singh A."/>
            <person name="Wilkins M.J."/>
            <person name="Williams K.H."/>
            <person name="Banfield J.F."/>
        </authorList>
    </citation>
    <scope>NUCLEOTIDE SEQUENCE [LARGE SCALE GENOMIC DNA]</scope>
</reference>
<sequence>MDKVSAIILAAGKGTRMRSTEDSNKAMLHLDGKPMVSYTVENMRRSGISNIVMVVGYAKESIMDYFKNTVQYVVQEEQLGTAHALSCGLKLVPSDHQTIISVYGDDSYTYPAVLYQKMIDIHHSTSADVTLLTVYLDDPSGLGRIVRDSTEHVIDIVEEKDASVEQKRIHEVNTGCYVFNRSFLDTCLPQIKNENAAHEYYVTDIIRLAVKNGNTIADVRETNLRWRGVNSPEELEEARKIIT</sequence>
<dbReference type="Pfam" id="PF00483">
    <property type="entry name" value="NTP_transferase"/>
    <property type="match status" value="1"/>
</dbReference>
<dbReference type="EMBL" id="LBZM01000004">
    <property type="protein sequence ID" value="KKR72593.1"/>
    <property type="molecule type" value="Genomic_DNA"/>
</dbReference>
<gene>
    <name evidence="8" type="ORF">UU14_C0004G0024</name>
</gene>